<sequence length="106" mass="11961">MLARPACQCGKELTGARTQRGITRCESALSADYIARSRWPRQPLGMVPELERTPIKGDNPWLPSKVDRKLITLRRASCEFLEIGGAGRQMWNGYVIWGPRIDCDLC</sequence>
<organism evidence="1 2">
    <name type="scientific">Actinoplanes cyaneus</name>
    <dbReference type="NCBI Taxonomy" id="52696"/>
    <lineage>
        <taxon>Bacteria</taxon>
        <taxon>Bacillati</taxon>
        <taxon>Actinomycetota</taxon>
        <taxon>Actinomycetes</taxon>
        <taxon>Micromonosporales</taxon>
        <taxon>Micromonosporaceae</taxon>
        <taxon>Actinoplanes</taxon>
    </lineage>
</organism>
<keyword evidence="2" id="KW-1185">Reference proteome</keyword>
<proteinExistence type="predicted"/>
<reference evidence="1" key="1">
    <citation type="submission" date="2021-01" db="EMBL/GenBank/DDBJ databases">
        <title>Whole genome shotgun sequence of Actinoplanes cyaneus NBRC 14990.</title>
        <authorList>
            <person name="Komaki H."/>
            <person name="Tamura T."/>
        </authorList>
    </citation>
    <scope>NUCLEOTIDE SEQUENCE</scope>
    <source>
        <strain evidence="1">NBRC 14990</strain>
    </source>
</reference>
<dbReference type="Proteomes" id="UP000619479">
    <property type="component" value="Unassembled WGS sequence"/>
</dbReference>
<protein>
    <submittedName>
        <fullName evidence="1">Uncharacterized protein</fullName>
    </submittedName>
</protein>
<dbReference type="EMBL" id="BOMH01000093">
    <property type="protein sequence ID" value="GID71031.1"/>
    <property type="molecule type" value="Genomic_DNA"/>
</dbReference>
<accession>A0A919MH89</accession>
<comment type="caution">
    <text evidence="1">The sequence shown here is derived from an EMBL/GenBank/DDBJ whole genome shotgun (WGS) entry which is preliminary data.</text>
</comment>
<evidence type="ECO:0000313" key="1">
    <source>
        <dbReference type="EMBL" id="GID71031.1"/>
    </source>
</evidence>
<name>A0A919MH89_9ACTN</name>
<dbReference type="AlphaFoldDB" id="A0A919MH89"/>
<evidence type="ECO:0000313" key="2">
    <source>
        <dbReference type="Proteomes" id="UP000619479"/>
    </source>
</evidence>
<gene>
    <name evidence="1" type="ORF">Acy02nite_89120</name>
</gene>